<reference evidence="2" key="1">
    <citation type="submission" date="2024-04" db="EMBL/GenBank/DDBJ databases">
        <authorList>
            <person name="Shaw F."/>
            <person name="Minotto A."/>
        </authorList>
    </citation>
    <scope>NUCLEOTIDE SEQUENCE [LARGE SCALE GENOMIC DNA]</scope>
</reference>
<protein>
    <submittedName>
        <fullName evidence="1">Uncharacterized protein</fullName>
    </submittedName>
</protein>
<proteinExistence type="predicted"/>
<accession>A0ABP1DEA2</accession>
<gene>
    <name evidence="1" type="ORF">GFSPODELE1_LOCUS5746</name>
</gene>
<dbReference type="Proteomes" id="UP001497453">
    <property type="component" value="Chromosome 4"/>
</dbReference>
<dbReference type="Gene3D" id="2.60.120.200">
    <property type="match status" value="1"/>
</dbReference>
<keyword evidence="2" id="KW-1185">Reference proteome</keyword>
<dbReference type="EMBL" id="OZ037947">
    <property type="protein sequence ID" value="CAL1706171.1"/>
    <property type="molecule type" value="Genomic_DNA"/>
</dbReference>
<sequence length="180" mass="19901">MSALLLSYPKNPHEVADDLESFLHVPTWEILHFHRTDLTQTDVAEKNTCMRHSKIGADVTPARRRRRPRSKRAILTFCGDWAGQSIVFNGAGCPGDCTTFVDENPSALLTLSGILLLSASTHNQQSPIFSVTSFPRECSGHIDIMEILTPLPVTAYENNCGNILVRSILSSWGRLPSLRG</sequence>
<evidence type="ECO:0000313" key="1">
    <source>
        <dbReference type="EMBL" id="CAL1706171.1"/>
    </source>
</evidence>
<name>A0ABP1DEA2_9APHY</name>
<evidence type="ECO:0000313" key="2">
    <source>
        <dbReference type="Proteomes" id="UP001497453"/>
    </source>
</evidence>
<organism evidence="1 2">
    <name type="scientific">Somion occarium</name>
    <dbReference type="NCBI Taxonomy" id="3059160"/>
    <lineage>
        <taxon>Eukaryota</taxon>
        <taxon>Fungi</taxon>
        <taxon>Dikarya</taxon>
        <taxon>Basidiomycota</taxon>
        <taxon>Agaricomycotina</taxon>
        <taxon>Agaricomycetes</taxon>
        <taxon>Polyporales</taxon>
        <taxon>Cerrenaceae</taxon>
        <taxon>Somion</taxon>
    </lineage>
</organism>